<keyword evidence="2" id="KW-1185">Reference proteome</keyword>
<evidence type="ECO:0000313" key="2">
    <source>
        <dbReference type="Proteomes" id="UP000597762"/>
    </source>
</evidence>
<comment type="caution">
    <text evidence="1">The sequence shown here is derived from an EMBL/GenBank/DDBJ whole genome shotgun (WGS) entry which is preliminary data.</text>
</comment>
<evidence type="ECO:0000313" key="1">
    <source>
        <dbReference type="EMBL" id="CAE1230756.1"/>
    </source>
</evidence>
<proteinExistence type="predicted"/>
<organism evidence="1 2">
    <name type="scientific">Acanthosepion pharaonis</name>
    <name type="common">Pharaoh cuttlefish</name>
    <name type="synonym">Sepia pharaonis</name>
    <dbReference type="NCBI Taxonomy" id="158019"/>
    <lineage>
        <taxon>Eukaryota</taxon>
        <taxon>Metazoa</taxon>
        <taxon>Spiralia</taxon>
        <taxon>Lophotrochozoa</taxon>
        <taxon>Mollusca</taxon>
        <taxon>Cephalopoda</taxon>
        <taxon>Coleoidea</taxon>
        <taxon>Decapodiformes</taxon>
        <taxon>Sepiida</taxon>
        <taxon>Sepiina</taxon>
        <taxon>Sepiidae</taxon>
        <taxon>Acanthosepion</taxon>
    </lineage>
</organism>
<dbReference type="EMBL" id="CAHIKZ030000640">
    <property type="protein sequence ID" value="CAE1230756.1"/>
    <property type="molecule type" value="Genomic_DNA"/>
</dbReference>
<gene>
    <name evidence="1" type="ORF">SPHA_17869</name>
</gene>
<reference evidence="1" key="1">
    <citation type="submission" date="2021-01" db="EMBL/GenBank/DDBJ databases">
        <authorList>
            <person name="Li R."/>
            <person name="Bekaert M."/>
        </authorList>
    </citation>
    <scope>NUCLEOTIDE SEQUENCE</scope>
    <source>
        <strain evidence="1">Farmed</strain>
    </source>
</reference>
<dbReference type="AlphaFoldDB" id="A0A812BJF9"/>
<name>A0A812BJF9_ACAPH</name>
<sequence length="354" mass="40234">MSGVSRVEAIRVITMEDCQRHHQSKDAFCKRCNVCMCDVCYKEHVTASPQCPPRPLSVREEALKGKEEGGPTLELELRQFEIHIRATYGQTDRSIDQLSRDCDSECSKLLEDFETFVIEARQKLIELCDNMKVMASELERKWRRSLKEREKLLGKVKIWQQTLDHLLTDDADDEDVVCGLRLLRAELSARLHQSFAPPGKIRWVVTVPKWCHDSLESLKKEIAERQTSGHNWTSARIETAVVGQTSGHLQLESECRLQGSNPPLWISSIVASDEDNHVFVGDWEGGSILEFRDSGELVGQFPLTDGGERFHPGDICRLPEDILVVCCPVGSRFSGGRLFFLARQKCPPFLKKQK</sequence>
<dbReference type="SUPFAM" id="SSF63829">
    <property type="entry name" value="Calcium-dependent phosphotriesterase"/>
    <property type="match status" value="1"/>
</dbReference>
<dbReference type="Proteomes" id="UP000597762">
    <property type="component" value="Unassembled WGS sequence"/>
</dbReference>
<accession>A0A812BJF9</accession>
<protein>
    <submittedName>
        <fullName evidence="1">Uncharacterized protein</fullName>
    </submittedName>
</protein>